<keyword evidence="6 7" id="KW-0414">Isoprene biosynthesis</keyword>
<evidence type="ECO:0000256" key="1">
    <source>
        <dbReference type="ARBA" id="ARBA00001282"/>
    </source>
</evidence>
<reference evidence="8 9" key="1">
    <citation type="submission" date="2017-07" db="EMBL/GenBank/DDBJ databases">
        <title>Draft whole genome sequences of clinical Proprionibacteriaceae strains.</title>
        <authorList>
            <person name="Bernier A.-M."/>
            <person name="Bernard K."/>
            <person name="Domingo M.-C."/>
        </authorList>
    </citation>
    <scope>NUCLEOTIDE SEQUENCE [LARGE SCALE GENOMIC DNA]</scope>
    <source>
        <strain evidence="8 9">NML 130396</strain>
    </source>
</reference>
<sequence>MQPVVALVAAAGSGSRLGGPVPKALLELAGVPLVRRSVEQLAAGGAQRAVIVVAAGLEPDFERALAGAPIECQLVTGGAERQESVRRGLAACAGPGEDAVVLVHDAARPLVPAEVVAAVVSAVRAGLRAVVPVLPVIDSIRRVTGDDSVVVDRAELVGVQTPQGFDLATLRSAHEQVAARGLAVTDDAACCEAIGVPVHLVPGSRLSMKVTEPVDVRIAEALLSAPALPE</sequence>
<comment type="caution">
    <text evidence="8">The sequence shown here is derived from an EMBL/GenBank/DDBJ whole genome shotgun (WGS) entry which is preliminary data.</text>
</comment>
<keyword evidence="9" id="KW-1185">Reference proteome</keyword>
<feature type="site" description="Positions MEP for the nucleophilic attack" evidence="7">
    <location>
        <position position="153"/>
    </location>
</feature>
<dbReference type="InterPro" id="IPR018294">
    <property type="entry name" value="ISPD_synthase_CS"/>
</dbReference>
<dbReference type="FunFam" id="3.90.550.10:FF:000003">
    <property type="entry name" value="2-C-methyl-D-erythritol 4-phosphate cytidylyltransferase"/>
    <property type="match status" value="1"/>
</dbReference>
<name>A0A255H9G8_9ACTN</name>
<dbReference type="EC" id="2.7.7.60" evidence="7"/>
<dbReference type="HAMAP" id="MF_00108">
    <property type="entry name" value="IspD"/>
    <property type="match status" value="1"/>
</dbReference>
<dbReference type="UniPathway" id="UPA00056">
    <property type="reaction ID" value="UER00093"/>
</dbReference>
<dbReference type="Gene3D" id="3.90.550.10">
    <property type="entry name" value="Spore Coat Polysaccharide Biosynthesis Protein SpsA, Chain A"/>
    <property type="match status" value="1"/>
</dbReference>
<feature type="site" description="Positions MEP for the nucleophilic attack" evidence="7">
    <location>
        <position position="209"/>
    </location>
</feature>
<evidence type="ECO:0000256" key="5">
    <source>
        <dbReference type="ARBA" id="ARBA00022695"/>
    </source>
</evidence>
<evidence type="ECO:0000256" key="6">
    <source>
        <dbReference type="ARBA" id="ARBA00023229"/>
    </source>
</evidence>
<accession>A0A255H9G8</accession>
<dbReference type="InterPro" id="IPR001228">
    <property type="entry name" value="IspD"/>
</dbReference>
<feature type="site" description="Transition state stabilizer" evidence="7">
    <location>
        <position position="16"/>
    </location>
</feature>
<dbReference type="InterPro" id="IPR050088">
    <property type="entry name" value="IspD/TarI_cytidylyltransf_bact"/>
</dbReference>
<evidence type="ECO:0000313" key="9">
    <source>
        <dbReference type="Proteomes" id="UP000216311"/>
    </source>
</evidence>
<dbReference type="InterPro" id="IPR034683">
    <property type="entry name" value="IspD/TarI"/>
</dbReference>
<evidence type="ECO:0000256" key="3">
    <source>
        <dbReference type="ARBA" id="ARBA00009789"/>
    </source>
</evidence>
<dbReference type="Pfam" id="PF01128">
    <property type="entry name" value="IspD"/>
    <property type="match status" value="1"/>
</dbReference>
<dbReference type="EMBL" id="NMVQ01000003">
    <property type="protein sequence ID" value="OYO24438.1"/>
    <property type="molecule type" value="Genomic_DNA"/>
</dbReference>
<dbReference type="Proteomes" id="UP000216311">
    <property type="component" value="Unassembled WGS sequence"/>
</dbReference>
<dbReference type="GO" id="GO:0050518">
    <property type="term" value="F:2-C-methyl-D-erythritol 4-phosphate cytidylyltransferase activity"/>
    <property type="evidence" value="ECO:0007669"/>
    <property type="project" value="UniProtKB-UniRule"/>
</dbReference>
<dbReference type="PANTHER" id="PTHR32125:SF4">
    <property type="entry name" value="2-C-METHYL-D-ERYTHRITOL 4-PHOSPHATE CYTIDYLYLTRANSFERASE, CHLOROPLASTIC"/>
    <property type="match status" value="1"/>
</dbReference>
<dbReference type="InterPro" id="IPR029044">
    <property type="entry name" value="Nucleotide-diphossugar_trans"/>
</dbReference>
<gene>
    <name evidence="7 8" type="primary">ispD</name>
    <name evidence="8" type="ORF">CGZ93_03330</name>
</gene>
<keyword evidence="5 7" id="KW-0548">Nucleotidyltransferase</keyword>
<feature type="site" description="Transition state stabilizer" evidence="7">
    <location>
        <position position="23"/>
    </location>
</feature>
<dbReference type="PANTHER" id="PTHR32125">
    <property type="entry name" value="2-C-METHYL-D-ERYTHRITOL 4-PHOSPHATE CYTIDYLYLTRANSFERASE, CHLOROPLASTIC"/>
    <property type="match status" value="1"/>
</dbReference>
<comment type="similarity">
    <text evidence="3 7">Belongs to the IspD/TarI cytidylyltransferase family. IspD subfamily.</text>
</comment>
<protein>
    <recommendedName>
        <fullName evidence="7">2-C-methyl-D-erythritol 4-phosphate cytidylyltransferase</fullName>
        <ecNumber evidence="7">2.7.7.60</ecNumber>
    </recommendedName>
    <alternativeName>
        <fullName evidence="7">4-diphosphocytidyl-2C-methyl-D-erythritol synthase</fullName>
    </alternativeName>
    <alternativeName>
        <fullName evidence="7">MEP cytidylyltransferase</fullName>
        <shortName evidence="7">MCT</shortName>
    </alternativeName>
</protein>
<comment type="function">
    <text evidence="7">Catalyzes the formation of 4-diphosphocytidyl-2-C-methyl-D-erythritol from CTP and 2-C-methyl-D-erythritol 4-phosphate (MEP).</text>
</comment>
<proteinExistence type="inferred from homology"/>
<dbReference type="NCBIfam" id="TIGR00453">
    <property type="entry name" value="ispD"/>
    <property type="match status" value="1"/>
</dbReference>
<evidence type="ECO:0000313" key="8">
    <source>
        <dbReference type="EMBL" id="OYO24438.1"/>
    </source>
</evidence>
<organism evidence="8 9">
    <name type="scientific">Enemella dayhoffiae</name>
    <dbReference type="NCBI Taxonomy" id="2016507"/>
    <lineage>
        <taxon>Bacteria</taxon>
        <taxon>Bacillati</taxon>
        <taxon>Actinomycetota</taxon>
        <taxon>Actinomycetes</taxon>
        <taxon>Propionibacteriales</taxon>
        <taxon>Propionibacteriaceae</taxon>
        <taxon>Enemella</taxon>
    </lineage>
</organism>
<comment type="pathway">
    <text evidence="2 7">Isoprenoid biosynthesis; isopentenyl diphosphate biosynthesis via DXP pathway; isopentenyl diphosphate from 1-deoxy-D-xylulose 5-phosphate: step 2/6.</text>
</comment>
<dbReference type="RefSeq" id="WP_094362746.1">
    <property type="nucleotide sequence ID" value="NZ_NMVQ01000003.1"/>
</dbReference>
<keyword evidence="4 7" id="KW-0808">Transferase</keyword>
<dbReference type="OrthoDB" id="9802561at2"/>
<evidence type="ECO:0000256" key="4">
    <source>
        <dbReference type="ARBA" id="ARBA00022679"/>
    </source>
</evidence>
<dbReference type="CDD" id="cd02516">
    <property type="entry name" value="CDP-ME_synthetase"/>
    <property type="match status" value="1"/>
</dbReference>
<evidence type="ECO:0000256" key="7">
    <source>
        <dbReference type="HAMAP-Rule" id="MF_00108"/>
    </source>
</evidence>
<evidence type="ECO:0000256" key="2">
    <source>
        <dbReference type="ARBA" id="ARBA00004787"/>
    </source>
</evidence>
<dbReference type="AlphaFoldDB" id="A0A255H9G8"/>
<dbReference type="PROSITE" id="PS01295">
    <property type="entry name" value="ISPD"/>
    <property type="match status" value="1"/>
</dbReference>
<comment type="catalytic activity">
    <reaction evidence="1 7">
        <text>2-C-methyl-D-erythritol 4-phosphate + CTP + H(+) = 4-CDP-2-C-methyl-D-erythritol + diphosphate</text>
        <dbReference type="Rhea" id="RHEA:13429"/>
        <dbReference type="ChEBI" id="CHEBI:15378"/>
        <dbReference type="ChEBI" id="CHEBI:33019"/>
        <dbReference type="ChEBI" id="CHEBI:37563"/>
        <dbReference type="ChEBI" id="CHEBI:57823"/>
        <dbReference type="ChEBI" id="CHEBI:58262"/>
        <dbReference type="EC" id="2.7.7.60"/>
    </reaction>
</comment>
<dbReference type="GO" id="GO:0019288">
    <property type="term" value="P:isopentenyl diphosphate biosynthetic process, methylerythritol 4-phosphate pathway"/>
    <property type="evidence" value="ECO:0007669"/>
    <property type="project" value="UniProtKB-UniRule"/>
</dbReference>
<dbReference type="SUPFAM" id="SSF53448">
    <property type="entry name" value="Nucleotide-diphospho-sugar transferases"/>
    <property type="match status" value="1"/>
</dbReference>